<sequence length="537" mass="61708">MPITMRQLMRVGGLRDCRVVAGHRGLDRLVKYVTIMEVPDIAKWLKGDELILSSLYAIKDDAEAQKELIRQLHEQGTVALAIKPHRFVDEIPQSLLEEANTYDFPVIEIPEKISYLEILPPVSHAIFDRKVVLQEDLEQASKVLNEISLNEQGMESLIETLGMLTKNTITVESMLSYMQVPPLPFACEPLSSEQIRELAIIKRPVHLTRTCERGEMECIVAPILLDGHVYGNITCWAFERDHLEMDLAILEKASTLLALEFLRLKVRFDTEQQYKNEFLRDVFVNEHLILEDVRERGLPYGFTLDEPYICMVIRAEGEEKRENPFDLADRTERLLRVSTQRVITGFFRQMVVCLCPVENGIASEELKQRAEKLAEQLKKQTASKGSFRVGIGRDHGAGISGLRESFREAQQSILLGSAMNNRGTVIHYNDLGIYRLLAQFQDRAEMHSFFEETAGKLFEHDRNSDLQLVKTLRLYFLHDEKLTETAAALFLHVNTLKYRLRRIEKLTGYSLQQSEGKLMLHIGLKLADLMGDDYRYR</sequence>
<reference evidence="5 6" key="1">
    <citation type="submission" date="2018-10" db="EMBL/GenBank/DDBJ databases">
        <title>Phylogenomics of Brevibacillus.</title>
        <authorList>
            <person name="Dunlap C."/>
        </authorList>
    </citation>
    <scope>NUCLEOTIDE SEQUENCE [LARGE SCALE GENOMIC DNA]</scope>
    <source>
        <strain evidence="5 6">JCM 15774</strain>
    </source>
</reference>
<evidence type="ECO:0000259" key="2">
    <source>
        <dbReference type="Pfam" id="PF07905"/>
    </source>
</evidence>
<feature type="domain" description="CdaR GGDEF-like" evidence="4">
    <location>
        <begin position="291"/>
        <end position="411"/>
    </location>
</feature>
<feature type="domain" description="Purine catabolism PurC-like" evidence="2">
    <location>
        <begin position="8"/>
        <end position="126"/>
    </location>
</feature>
<gene>
    <name evidence="5" type="ORF">EDM59_00040</name>
</gene>
<dbReference type="Gene3D" id="1.10.10.2840">
    <property type="entry name" value="PucR C-terminal helix-turn-helix domain"/>
    <property type="match status" value="1"/>
</dbReference>
<dbReference type="InterPro" id="IPR012914">
    <property type="entry name" value="PucR_dom"/>
</dbReference>
<dbReference type="InterPro" id="IPR025736">
    <property type="entry name" value="PucR_C-HTH_dom"/>
</dbReference>
<name>A0A3M8DRN1_9BACL</name>
<evidence type="ECO:0000256" key="1">
    <source>
        <dbReference type="ARBA" id="ARBA00006754"/>
    </source>
</evidence>
<dbReference type="RefSeq" id="WP_122921773.1">
    <property type="nucleotide sequence ID" value="NZ_JARMEQ010000034.1"/>
</dbReference>
<dbReference type="EMBL" id="RHHU01000001">
    <property type="protein sequence ID" value="RNB90813.1"/>
    <property type="molecule type" value="Genomic_DNA"/>
</dbReference>
<dbReference type="Pfam" id="PF17853">
    <property type="entry name" value="GGDEF_2"/>
    <property type="match status" value="1"/>
</dbReference>
<evidence type="ECO:0000313" key="5">
    <source>
        <dbReference type="EMBL" id="RNB90813.1"/>
    </source>
</evidence>
<proteinExistence type="inferred from homology"/>
<keyword evidence="6" id="KW-1185">Reference proteome</keyword>
<dbReference type="InterPro" id="IPR051448">
    <property type="entry name" value="CdaR-like_regulators"/>
</dbReference>
<dbReference type="Proteomes" id="UP000269573">
    <property type="component" value="Unassembled WGS sequence"/>
</dbReference>
<comment type="caution">
    <text evidence="5">The sequence shown here is derived from an EMBL/GenBank/DDBJ whole genome shotgun (WGS) entry which is preliminary data.</text>
</comment>
<dbReference type="Pfam" id="PF13556">
    <property type="entry name" value="HTH_30"/>
    <property type="match status" value="1"/>
</dbReference>
<dbReference type="PANTHER" id="PTHR33744:SF1">
    <property type="entry name" value="DNA-BINDING TRANSCRIPTIONAL ACTIVATOR ADER"/>
    <property type="match status" value="1"/>
</dbReference>
<evidence type="ECO:0000259" key="4">
    <source>
        <dbReference type="Pfam" id="PF17853"/>
    </source>
</evidence>
<dbReference type="PANTHER" id="PTHR33744">
    <property type="entry name" value="CARBOHYDRATE DIACID REGULATOR"/>
    <property type="match status" value="1"/>
</dbReference>
<dbReference type="GeneID" id="301131860"/>
<evidence type="ECO:0000313" key="6">
    <source>
        <dbReference type="Proteomes" id="UP000269573"/>
    </source>
</evidence>
<dbReference type="Pfam" id="PF07905">
    <property type="entry name" value="PucR"/>
    <property type="match status" value="1"/>
</dbReference>
<organism evidence="5 6">
    <name type="scientific">Brevibacillus nitrificans</name>
    <dbReference type="NCBI Taxonomy" id="651560"/>
    <lineage>
        <taxon>Bacteria</taxon>
        <taxon>Bacillati</taxon>
        <taxon>Bacillota</taxon>
        <taxon>Bacilli</taxon>
        <taxon>Bacillales</taxon>
        <taxon>Paenibacillaceae</taxon>
        <taxon>Brevibacillus</taxon>
    </lineage>
</organism>
<comment type="similarity">
    <text evidence="1">Belongs to the CdaR family.</text>
</comment>
<feature type="domain" description="PucR C-terminal helix-turn-helix" evidence="3">
    <location>
        <begin position="468"/>
        <end position="525"/>
    </location>
</feature>
<dbReference type="AlphaFoldDB" id="A0A3M8DRN1"/>
<accession>A0A3M8DRN1</accession>
<evidence type="ECO:0000259" key="3">
    <source>
        <dbReference type="Pfam" id="PF13556"/>
    </source>
</evidence>
<dbReference type="InterPro" id="IPR042070">
    <property type="entry name" value="PucR_C-HTH_sf"/>
</dbReference>
<dbReference type="InterPro" id="IPR041522">
    <property type="entry name" value="CdaR_GGDEF"/>
</dbReference>
<protein>
    <submittedName>
        <fullName evidence="5">PucR family transcriptional regulator</fullName>
    </submittedName>
</protein>